<dbReference type="Pfam" id="PF03245">
    <property type="entry name" value="Phage_lysis"/>
    <property type="match status" value="1"/>
</dbReference>
<dbReference type="GO" id="GO:0044659">
    <property type="term" value="P:viral release from host cell by cytolysis"/>
    <property type="evidence" value="ECO:0007669"/>
    <property type="project" value="InterPro"/>
</dbReference>
<evidence type="ECO:0000313" key="4">
    <source>
        <dbReference type="EMBL" id="WGM04211.1"/>
    </source>
</evidence>
<organism evidence="3">
    <name type="scientific">Arsenophonus nasoniae</name>
    <name type="common">son-killer infecting Nasonia vitripennis</name>
    <dbReference type="NCBI Taxonomy" id="638"/>
    <lineage>
        <taxon>Bacteria</taxon>
        <taxon>Pseudomonadati</taxon>
        <taxon>Pseudomonadota</taxon>
        <taxon>Gammaproteobacteria</taxon>
        <taxon>Enterobacterales</taxon>
        <taxon>Morganellaceae</taxon>
        <taxon>Arsenophonus</taxon>
    </lineage>
</organism>
<evidence type="ECO:0000313" key="5">
    <source>
        <dbReference type="Proteomes" id="UP001177592"/>
    </source>
</evidence>
<dbReference type="EMBL" id="CP123523">
    <property type="protein sequence ID" value="WGM04211.1"/>
    <property type="molecule type" value="Genomic_DNA"/>
</dbReference>
<keyword evidence="2" id="KW-1133">Transmembrane helix</keyword>
<accession>D2TYW6</accession>
<evidence type="ECO:0000256" key="2">
    <source>
        <dbReference type="SAM" id="Phobius"/>
    </source>
</evidence>
<protein>
    <submittedName>
        <fullName evidence="4">Lysis system i-spanin subunit Rz</fullName>
    </submittedName>
    <submittedName>
        <fullName evidence="3">Phage lysin protein endolysin</fullName>
    </submittedName>
</protein>
<reference evidence="3" key="1">
    <citation type="journal article" date="2010" name="Insect Mol. Biol.">
        <title>The draft genome sequence of Arsenophonus nasoniae, son-killer bacterium of Nasonia vitripennis, reveals genes associated with virulence and symbiosis.</title>
        <authorList>
            <person name="Wilkes T."/>
            <person name="Darby A.C."/>
            <person name="Choi J."/>
            <person name="Colborne J.K."/>
            <person name="Werren J.H."/>
            <person name="Hurst G.D.D."/>
        </authorList>
    </citation>
    <scope>NUCLEOTIDE SEQUENCE</scope>
</reference>
<keyword evidence="2" id="KW-0812">Transmembrane</keyword>
<sequence length="164" mass="19215">MTYEETFEKAFFIMKLNSIIIIIVTLISAIFAVIYNDYNHLKYQYQQLKDELQQQTELKDNYLYEIKSLQQIDIKRTQELNNAKMAIRQLSSDLRNNHKRLLVKAVCSENHGVTASPTGLDDVRSTELAPDAGRNYLRLRRQLETLEAQFLGLRARGQEIYKQK</sequence>
<dbReference type="InterPro" id="IPR004929">
    <property type="entry name" value="I-spanin"/>
</dbReference>
<dbReference type="RefSeq" id="WP_135677734.1">
    <property type="nucleotide sequence ID" value="NZ_CP038613.1"/>
</dbReference>
<dbReference type="AlphaFoldDB" id="D2TYW6"/>
<evidence type="ECO:0000313" key="3">
    <source>
        <dbReference type="EMBL" id="CBA72680.1"/>
    </source>
</evidence>
<dbReference type="EMBL" id="FN545185">
    <property type="protein sequence ID" value="CBA72680.1"/>
    <property type="molecule type" value="Genomic_DNA"/>
</dbReference>
<reference evidence="4" key="2">
    <citation type="submission" date="2023-04" db="EMBL/GenBank/DDBJ databases">
        <title>Genome dynamics across the evolutionary transition to endosymbiosis.</title>
        <authorList>
            <person name="Siozios S."/>
            <person name="Nadal-Jimenez P."/>
            <person name="Azagi T."/>
            <person name="Sprong H."/>
            <person name="Frost C.L."/>
            <person name="Parratt S.R."/>
            <person name="Taylor G."/>
            <person name="Brettell L."/>
            <person name="Lew K.C."/>
            <person name="Croft L."/>
            <person name="King K.C."/>
            <person name="Brockhurst M.A."/>
            <person name="Hypsa V."/>
            <person name="Novakova E."/>
            <person name="Darby A.C."/>
            <person name="Hurst G.D.D."/>
        </authorList>
    </citation>
    <scope>NUCLEOTIDE SEQUENCE</scope>
    <source>
        <strain evidence="4">ANv_CAN</strain>
    </source>
</reference>
<feature type="transmembrane region" description="Helical" evidence="2">
    <location>
        <begin position="12"/>
        <end position="35"/>
    </location>
</feature>
<dbReference type="TCDB" id="1.M.1.1.5">
    <property type="family name" value="the rz/rz1 spanin1 (rz(1)) family"/>
</dbReference>
<dbReference type="GeneID" id="96877488"/>
<gene>
    <name evidence="3" type="ORF">ARN_13500</name>
    <name evidence="4" type="ORF">QE258_11150</name>
</gene>
<keyword evidence="5" id="KW-1185">Reference proteome</keyword>
<keyword evidence="2" id="KW-0472">Membrane</keyword>
<feature type="coiled-coil region" evidence="1">
    <location>
        <begin position="38"/>
        <end position="65"/>
    </location>
</feature>
<evidence type="ECO:0000256" key="1">
    <source>
        <dbReference type="SAM" id="Coils"/>
    </source>
</evidence>
<name>D2TYW6_9GAMM</name>
<proteinExistence type="predicted"/>
<dbReference type="Proteomes" id="UP001177592">
    <property type="component" value="Chromosome"/>
</dbReference>
<keyword evidence="1" id="KW-0175">Coiled coil</keyword>